<comment type="similarity">
    <text evidence="2 5">Belongs to the citrate synthase family.</text>
</comment>
<dbReference type="PIRSF" id="PIRSF001369">
    <property type="entry name" value="Citrate_synth"/>
    <property type="match status" value="1"/>
</dbReference>
<evidence type="ECO:0000256" key="2">
    <source>
        <dbReference type="ARBA" id="ARBA00010566"/>
    </source>
</evidence>
<dbReference type="GO" id="GO:0005975">
    <property type="term" value="P:carbohydrate metabolic process"/>
    <property type="evidence" value="ECO:0007669"/>
    <property type="project" value="TreeGrafter"/>
</dbReference>
<evidence type="ECO:0000313" key="8">
    <source>
        <dbReference type="Proteomes" id="UP000647416"/>
    </source>
</evidence>
<dbReference type="PRINTS" id="PR00143">
    <property type="entry name" value="CITRTSNTHASE"/>
</dbReference>
<proteinExistence type="inferred from homology"/>
<dbReference type="InterPro" id="IPR024176">
    <property type="entry name" value="Citrate_synthase_bac-typ"/>
</dbReference>
<evidence type="ECO:0000256" key="5">
    <source>
        <dbReference type="PIRNR" id="PIRNR001369"/>
    </source>
</evidence>
<protein>
    <recommendedName>
        <fullName evidence="5">Citrate synthase</fullName>
    </recommendedName>
</protein>
<dbReference type="Gene3D" id="1.10.580.10">
    <property type="entry name" value="Citrate Synthase, domain 1"/>
    <property type="match status" value="1"/>
</dbReference>
<dbReference type="RefSeq" id="WP_262432138.1">
    <property type="nucleotide sequence ID" value="NZ_JACRTE010000007.1"/>
</dbReference>
<dbReference type="Proteomes" id="UP000647416">
    <property type="component" value="Unassembled WGS sequence"/>
</dbReference>
<keyword evidence="8" id="KW-1185">Reference proteome</keyword>
<comment type="caution">
    <text evidence="7">The sequence shown here is derived from an EMBL/GenBank/DDBJ whole genome shotgun (WGS) entry which is preliminary data.</text>
</comment>
<gene>
    <name evidence="7" type="ORF">H8706_07540</name>
</gene>
<dbReference type="EMBL" id="JACRTE010000007">
    <property type="protein sequence ID" value="MBC8596723.1"/>
    <property type="molecule type" value="Genomic_DNA"/>
</dbReference>
<dbReference type="SUPFAM" id="SSF48256">
    <property type="entry name" value="Citrate synthase"/>
    <property type="match status" value="1"/>
</dbReference>
<dbReference type="GO" id="GO:0036440">
    <property type="term" value="F:citrate synthase activity"/>
    <property type="evidence" value="ECO:0007669"/>
    <property type="project" value="UniProtKB-EC"/>
</dbReference>
<dbReference type="Pfam" id="PF00285">
    <property type="entry name" value="Citrate_synt"/>
    <property type="match status" value="1"/>
</dbReference>
<feature type="active site" evidence="6">
    <location>
        <position position="385"/>
    </location>
</feature>
<dbReference type="PANTHER" id="PTHR11739:SF4">
    <property type="entry name" value="CITRATE SYNTHASE, PEROXISOMAL"/>
    <property type="match status" value="1"/>
</dbReference>
<comment type="catalytic activity">
    <reaction evidence="4">
        <text>oxaloacetate + acetyl-CoA + H2O = citrate + CoA + H(+)</text>
        <dbReference type="Rhea" id="RHEA:16845"/>
        <dbReference type="ChEBI" id="CHEBI:15377"/>
        <dbReference type="ChEBI" id="CHEBI:15378"/>
        <dbReference type="ChEBI" id="CHEBI:16452"/>
        <dbReference type="ChEBI" id="CHEBI:16947"/>
        <dbReference type="ChEBI" id="CHEBI:57287"/>
        <dbReference type="ChEBI" id="CHEBI:57288"/>
        <dbReference type="EC" id="2.3.3.16"/>
    </reaction>
</comment>
<sequence>MTDNKNIGEIIGFSPEVYKISPDLYKNYDVKRGLRNLDGSGVLAGLTGISEVHGYVVYEGEKTADYGSLSYRGYDIADLAEHCGWDGRFAFEEACYLLLCGFLPNDTQFSAFLEALRQNRALPESFTEDMILKAPSKDIMNKLSRSVLTLYSYDRNADSTTPKNVIRQSISLIAKMPTLAAYGYWAKAHYFDRKSLILHQPQKEYSIAENILHMIRENSKFTPEEARILDLALLLHAEHGGGNNSAFTCRVLTSSGTDTYSAISGAINALKGPKHGGANLQVVKMMNDIEKHVENLHDEGEIYSYLGKIIKRKAGDRSGLVYGMGHAVYTKSDPRTEILRAQAEYLANKNGFGEKFELYETVERLAPKAFAEFKGDKKVISANVDFYSGFVYSMLDIPNELYTPLFAIARMAGWCSHRLEELISGGRILRPAYKSVCKNGKEFVSMSERKKLYCEKEE</sequence>
<keyword evidence="3 5" id="KW-0808">Transferase</keyword>
<dbReference type="InterPro" id="IPR016142">
    <property type="entry name" value="Citrate_synth-like_lrg_a-sub"/>
</dbReference>
<reference evidence="7" key="1">
    <citation type="submission" date="2020-08" db="EMBL/GenBank/DDBJ databases">
        <title>Genome public.</title>
        <authorList>
            <person name="Liu C."/>
            <person name="Sun Q."/>
        </authorList>
    </citation>
    <scope>NUCLEOTIDE SEQUENCE</scope>
    <source>
        <strain evidence="7">NSJ-50</strain>
    </source>
</reference>
<dbReference type="Gene3D" id="1.10.230.10">
    <property type="entry name" value="Cytochrome P450-Terp, domain 2"/>
    <property type="match status" value="1"/>
</dbReference>
<evidence type="ECO:0000256" key="6">
    <source>
        <dbReference type="PIRSR" id="PIRSR001369-1"/>
    </source>
</evidence>
<dbReference type="NCBIfam" id="NF010635">
    <property type="entry name" value="PRK14032.1"/>
    <property type="match status" value="1"/>
</dbReference>
<dbReference type="GO" id="GO:0005829">
    <property type="term" value="C:cytosol"/>
    <property type="evidence" value="ECO:0007669"/>
    <property type="project" value="TreeGrafter"/>
</dbReference>
<organism evidence="7 8">
    <name type="scientific">Qingrenia yutianensis</name>
    <dbReference type="NCBI Taxonomy" id="2763676"/>
    <lineage>
        <taxon>Bacteria</taxon>
        <taxon>Bacillati</taxon>
        <taxon>Bacillota</taxon>
        <taxon>Clostridia</taxon>
        <taxon>Eubacteriales</taxon>
        <taxon>Oscillospiraceae</taxon>
        <taxon>Qingrenia</taxon>
    </lineage>
</organism>
<evidence type="ECO:0000256" key="1">
    <source>
        <dbReference type="ARBA" id="ARBA00005163"/>
    </source>
</evidence>
<dbReference type="PANTHER" id="PTHR11739">
    <property type="entry name" value="CITRATE SYNTHASE"/>
    <property type="match status" value="1"/>
</dbReference>
<dbReference type="InterPro" id="IPR036969">
    <property type="entry name" value="Citrate_synthase_sf"/>
</dbReference>
<dbReference type="InterPro" id="IPR002020">
    <property type="entry name" value="Citrate_synthase"/>
</dbReference>
<name>A0A926F9E9_9FIRM</name>
<evidence type="ECO:0000256" key="3">
    <source>
        <dbReference type="ARBA" id="ARBA00022679"/>
    </source>
</evidence>
<dbReference type="AlphaFoldDB" id="A0A926F9E9"/>
<accession>A0A926F9E9</accession>
<comment type="pathway">
    <text evidence="1">Carbohydrate metabolism; tricarboxylic acid cycle.</text>
</comment>
<evidence type="ECO:0000256" key="4">
    <source>
        <dbReference type="ARBA" id="ARBA00049288"/>
    </source>
</evidence>
<dbReference type="GO" id="GO:0006099">
    <property type="term" value="P:tricarboxylic acid cycle"/>
    <property type="evidence" value="ECO:0007669"/>
    <property type="project" value="InterPro"/>
</dbReference>
<feature type="active site" evidence="6">
    <location>
        <position position="326"/>
    </location>
</feature>
<evidence type="ECO:0000313" key="7">
    <source>
        <dbReference type="EMBL" id="MBC8596723.1"/>
    </source>
</evidence>
<dbReference type="InterPro" id="IPR016143">
    <property type="entry name" value="Citrate_synth-like_sm_a-sub"/>
</dbReference>